<evidence type="ECO:0000256" key="1">
    <source>
        <dbReference type="ARBA" id="ARBA00022692"/>
    </source>
</evidence>
<dbReference type="GO" id="GO:0019531">
    <property type="term" value="F:oxalate transmembrane transporter activity"/>
    <property type="evidence" value="ECO:0007669"/>
    <property type="project" value="InterPro"/>
</dbReference>
<name>A0A158C2P1_9BURK</name>
<feature type="transmembrane region" description="Helical" evidence="4">
    <location>
        <begin position="327"/>
        <end position="346"/>
    </location>
</feature>
<feature type="transmembrane region" description="Helical" evidence="4">
    <location>
        <begin position="261"/>
        <end position="283"/>
    </location>
</feature>
<dbReference type="OrthoDB" id="8830981at2"/>
<dbReference type="InterPro" id="IPR050327">
    <property type="entry name" value="Proton-linked_MCT"/>
</dbReference>
<feature type="transmembrane region" description="Helical" evidence="4">
    <location>
        <begin position="176"/>
        <end position="196"/>
    </location>
</feature>
<dbReference type="RefSeq" id="WP_061135689.1">
    <property type="nucleotide sequence ID" value="NZ_FCNX02000008.1"/>
</dbReference>
<gene>
    <name evidence="6" type="ORF">AWB77_03531</name>
</gene>
<reference evidence="6" key="1">
    <citation type="submission" date="2016-01" db="EMBL/GenBank/DDBJ databases">
        <authorList>
            <person name="Peeters C."/>
        </authorList>
    </citation>
    <scope>NUCLEOTIDE SEQUENCE</scope>
    <source>
        <strain evidence="6">LMG 29320</strain>
    </source>
</reference>
<dbReference type="InterPro" id="IPR036259">
    <property type="entry name" value="MFS_trans_sf"/>
</dbReference>
<feature type="transmembrane region" description="Helical" evidence="4">
    <location>
        <begin position="52"/>
        <end position="75"/>
    </location>
</feature>
<organism evidence="6 7">
    <name type="scientific">Caballeronia fortuita</name>
    <dbReference type="NCBI Taxonomy" id="1777138"/>
    <lineage>
        <taxon>Bacteria</taxon>
        <taxon>Pseudomonadati</taxon>
        <taxon>Pseudomonadota</taxon>
        <taxon>Betaproteobacteria</taxon>
        <taxon>Burkholderiales</taxon>
        <taxon>Burkholderiaceae</taxon>
        <taxon>Caballeronia</taxon>
    </lineage>
</organism>
<dbReference type="STRING" id="1777138.AWB77_03531"/>
<dbReference type="SUPFAM" id="SSF103473">
    <property type="entry name" value="MFS general substrate transporter"/>
    <property type="match status" value="1"/>
</dbReference>
<dbReference type="CDD" id="cd17353">
    <property type="entry name" value="MFS_OFA_like"/>
    <property type="match status" value="1"/>
</dbReference>
<dbReference type="InterPro" id="IPR011701">
    <property type="entry name" value="MFS"/>
</dbReference>
<dbReference type="GO" id="GO:0016020">
    <property type="term" value="C:membrane"/>
    <property type="evidence" value="ECO:0007669"/>
    <property type="project" value="InterPro"/>
</dbReference>
<dbReference type="InterPro" id="IPR020846">
    <property type="entry name" value="MFS_dom"/>
</dbReference>
<dbReference type="NCBIfam" id="TIGR04259">
    <property type="entry name" value="oxa_formateAnti"/>
    <property type="match status" value="1"/>
</dbReference>
<evidence type="ECO:0000259" key="5">
    <source>
        <dbReference type="PROSITE" id="PS50850"/>
    </source>
</evidence>
<keyword evidence="1 4" id="KW-0812">Transmembrane</keyword>
<dbReference type="Pfam" id="PF07690">
    <property type="entry name" value="MFS_1"/>
    <property type="match status" value="1"/>
</dbReference>
<keyword evidence="7" id="KW-1185">Reference proteome</keyword>
<dbReference type="InterPro" id="IPR026355">
    <property type="entry name" value="Oxa/Form_antiport"/>
</dbReference>
<keyword evidence="2 4" id="KW-1133">Transmembrane helix</keyword>
<feature type="transmembrane region" description="Helical" evidence="4">
    <location>
        <begin position="304"/>
        <end position="321"/>
    </location>
</feature>
<accession>A0A158C2P1</accession>
<dbReference type="PROSITE" id="PS50850">
    <property type="entry name" value="MFS"/>
    <property type="match status" value="1"/>
</dbReference>
<evidence type="ECO:0000256" key="2">
    <source>
        <dbReference type="ARBA" id="ARBA00022989"/>
    </source>
</evidence>
<feature type="transmembrane region" description="Helical" evidence="4">
    <location>
        <begin position="112"/>
        <end position="132"/>
    </location>
</feature>
<evidence type="ECO:0000313" key="7">
    <source>
        <dbReference type="Proteomes" id="UP000054903"/>
    </source>
</evidence>
<evidence type="ECO:0000256" key="4">
    <source>
        <dbReference type="SAM" id="Phobius"/>
    </source>
</evidence>
<comment type="caution">
    <text evidence="6">The sequence shown here is derived from an EMBL/GenBank/DDBJ whole genome shotgun (WGS) entry which is preliminary data.</text>
</comment>
<dbReference type="Proteomes" id="UP000054903">
    <property type="component" value="Unassembled WGS sequence"/>
</dbReference>
<dbReference type="Gene3D" id="1.20.1250.20">
    <property type="entry name" value="MFS general substrate transporter like domains"/>
    <property type="match status" value="2"/>
</dbReference>
<evidence type="ECO:0000256" key="3">
    <source>
        <dbReference type="ARBA" id="ARBA00023136"/>
    </source>
</evidence>
<feature type="transmembrane region" description="Helical" evidence="4">
    <location>
        <begin position="20"/>
        <end position="40"/>
    </location>
</feature>
<sequence length="450" mass="48152">MASANATVAGQSNGRRQNRWVQLVIGIICMGLVANFQYAWTLFVMPMDAKHHWGQAAIQTAFTIFIVTETWLVPVEGWLVDKFGPRPVVMGGAICAAIGWIIDAHATTLMHLYIAEVVAGIGAGCVYGTCVGTALKWFPDKRGLAAGLTAAGFGAGAAVTVIPISNMIQSSGYEHAFMFFGILQGACIFVLALMLVRPNPPKDIVPAKRIVATKIDYTTGQMVRAPIFWVLYAMFVAVAAGGVIATAQFGPIAKEYGFASLPVSLFGATLPLLAMTLSIDNLCNGFTRPLCGFISDKIGRENTMFIIFLGEGVALLGLMQFGQNPYLFMLFAAMTFLCWGEIFSIFPATCADTFGSKYAAANAGTLYTAKGTASMMVPLASVLASLGSWNTVFIATAITSIAAGVCAKFVLAPMRRRWIDNTVTQASPQPYLDLPFQTDWTDAPSKSSTR</sequence>
<feature type="transmembrane region" description="Helical" evidence="4">
    <location>
        <begin position="392"/>
        <end position="411"/>
    </location>
</feature>
<keyword evidence="3 4" id="KW-0472">Membrane</keyword>
<dbReference type="PANTHER" id="PTHR11360:SF304">
    <property type="entry name" value="MFS DOMAIN-CONTAINING PROTEIN"/>
    <property type="match status" value="1"/>
</dbReference>
<feature type="transmembrane region" description="Helical" evidence="4">
    <location>
        <begin position="367"/>
        <end position="386"/>
    </location>
</feature>
<feature type="transmembrane region" description="Helical" evidence="4">
    <location>
        <begin position="227"/>
        <end position="249"/>
    </location>
</feature>
<feature type="transmembrane region" description="Helical" evidence="4">
    <location>
        <begin position="144"/>
        <end position="164"/>
    </location>
</feature>
<feature type="domain" description="Major facilitator superfamily (MFS) profile" evidence="5">
    <location>
        <begin position="1"/>
        <end position="415"/>
    </location>
</feature>
<proteinExistence type="predicted"/>
<dbReference type="PANTHER" id="PTHR11360">
    <property type="entry name" value="MONOCARBOXYLATE TRANSPORTER"/>
    <property type="match status" value="1"/>
</dbReference>
<protein>
    <submittedName>
        <fullName evidence="6">Major facilitator transporter</fullName>
    </submittedName>
</protein>
<evidence type="ECO:0000313" key="6">
    <source>
        <dbReference type="EMBL" id="SAK76136.1"/>
    </source>
</evidence>
<dbReference type="AlphaFoldDB" id="A0A158C2P1"/>
<feature type="transmembrane region" description="Helical" evidence="4">
    <location>
        <begin position="87"/>
        <end position="106"/>
    </location>
</feature>
<dbReference type="EMBL" id="FCNX02000008">
    <property type="protein sequence ID" value="SAK76136.1"/>
    <property type="molecule type" value="Genomic_DNA"/>
</dbReference>